<feature type="transmembrane region" description="Helical" evidence="6">
    <location>
        <begin position="153"/>
        <end position="170"/>
    </location>
</feature>
<proteinExistence type="predicted"/>
<evidence type="ECO:0000256" key="2">
    <source>
        <dbReference type="ARBA" id="ARBA00022475"/>
    </source>
</evidence>
<dbReference type="PANTHER" id="PTHR43723">
    <property type="entry name" value="COBALT TRANSPORT PROTEIN CBIQ"/>
    <property type="match status" value="1"/>
</dbReference>
<dbReference type="InterPro" id="IPR012809">
    <property type="entry name" value="ECF_CbiQ"/>
</dbReference>
<feature type="transmembrane region" description="Helical" evidence="6">
    <location>
        <begin position="190"/>
        <end position="208"/>
    </location>
</feature>
<dbReference type="RefSeq" id="WP_066231100.1">
    <property type="nucleotide sequence ID" value="NZ_JARTFQ010000003.1"/>
</dbReference>
<dbReference type="GeneID" id="301141705"/>
<organism evidence="7 8">
    <name type="scientific">Metabacillus fastidiosus</name>
    <dbReference type="NCBI Taxonomy" id="1458"/>
    <lineage>
        <taxon>Bacteria</taxon>
        <taxon>Bacillati</taxon>
        <taxon>Bacillota</taxon>
        <taxon>Bacilli</taxon>
        <taxon>Bacillales</taxon>
        <taxon>Bacillaceae</taxon>
        <taxon>Metabacillus</taxon>
    </lineage>
</organism>
<dbReference type="NCBIfam" id="TIGR02454">
    <property type="entry name" value="ECF_T_CbiQ"/>
    <property type="match status" value="1"/>
</dbReference>
<feature type="transmembrane region" description="Helical" evidence="6">
    <location>
        <begin position="66"/>
        <end position="86"/>
    </location>
</feature>
<evidence type="ECO:0000313" key="8">
    <source>
        <dbReference type="Proteomes" id="UP001342826"/>
    </source>
</evidence>
<dbReference type="Proteomes" id="UP001342826">
    <property type="component" value="Unassembled WGS sequence"/>
</dbReference>
<sequence length="262" mass="29615">MLLIDKYAYFNRLKHVHPVEKVIFSLCLLLFVIIAKDSFLSLIIFIVMSAFTVLAAGIPFKYYIKLLLLPIFFLLSGVVTILLSFADGQVIVSNCIWSAHIGSWQVYISEKSVEQVGNLVAVVLSSISCLYFLTLTTPLTAILHVLQKVKLPLLFIELVALTYRFIFVFLDEAANIYQSQSSRLGYVTVRQGIKSLGLLVTVLFLKVFQRTTQLTIAMNSRGYEEQMLFFEQSYRYSLINWLIIGGVFTGMAVVYIQFGGSL</sequence>
<keyword evidence="8" id="KW-1185">Reference proteome</keyword>
<keyword evidence="5 6" id="KW-0472">Membrane</keyword>
<evidence type="ECO:0000256" key="3">
    <source>
        <dbReference type="ARBA" id="ARBA00022692"/>
    </source>
</evidence>
<evidence type="ECO:0000256" key="1">
    <source>
        <dbReference type="ARBA" id="ARBA00004651"/>
    </source>
</evidence>
<evidence type="ECO:0000313" key="7">
    <source>
        <dbReference type="EMBL" id="MED4403961.1"/>
    </source>
</evidence>
<keyword evidence="3 6" id="KW-0812">Transmembrane</keyword>
<dbReference type="EMBL" id="JARTFS010000021">
    <property type="protein sequence ID" value="MED4403961.1"/>
    <property type="molecule type" value="Genomic_DNA"/>
</dbReference>
<feature type="transmembrane region" description="Helical" evidence="6">
    <location>
        <begin position="238"/>
        <end position="258"/>
    </location>
</feature>
<evidence type="ECO:0000256" key="6">
    <source>
        <dbReference type="SAM" id="Phobius"/>
    </source>
</evidence>
<dbReference type="InterPro" id="IPR003339">
    <property type="entry name" value="ABC/ECF_trnsptr_transmembrane"/>
</dbReference>
<comment type="subcellular location">
    <subcellularLocation>
        <location evidence="1">Cell membrane</location>
        <topology evidence="1">Multi-pass membrane protein</topology>
    </subcellularLocation>
</comment>
<keyword evidence="4 6" id="KW-1133">Transmembrane helix</keyword>
<name>A0ABU6P718_9BACI</name>
<protein>
    <submittedName>
        <fullName evidence="7">Cobalt ECF transporter T component CbiQ</fullName>
    </submittedName>
</protein>
<feature type="transmembrane region" description="Helical" evidence="6">
    <location>
        <begin position="22"/>
        <end position="54"/>
    </location>
</feature>
<reference evidence="7 8" key="1">
    <citation type="submission" date="2023-03" db="EMBL/GenBank/DDBJ databases">
        <title>Bacillus Genome Sequencing.</title>
        <authorList>
            <person name="Dunlap C."/>
        </authorList>
    </citation>
    <scope>NUCLEOTIDE SEQUENCE [LARGE SCALE GENOMIC DNA]</scope>
    <source>
        <strain evidence="7 8">NRS-1717</strain>
    </source>
</reference>
<feature type="transmembrane region" description="Helical" evidence="6">
    <location>
        <begin position="119"/>
        <end position="146"/>
    </location>
</feature>
<accession>A0ABU6P718</accession>
<dbReference type="CDD" id="cd16914">
    <property type="entry name" value="EcfT"/>
    <property type="match status" value="1"/>
</dbReference>
<dbReference type="PANTHER" id="PTHR43723:SF1">
    <property type="entry name" value="COBALT TRANSPORT PROTEIN CBIQ"/>
    <property type="match status" value="1"/>
</dbReference>
<evidence type="ECO:0000256" key="5">
    <source>
        <dbReference type="ARBA" id="ARBA00023136"/>
    </source>
</evidence>
<comment type="caution">
    <text evidence="7">The sequence shown here is derived from an EMBL/GenBank/DDBJ whole genome shotgun (WGS) entry which is preliminary data.</text>
</comment>
<gene>
    <name evidence="7" type="primary">cbiQ</name>
    <name evidence="7" type="ORF">P9271_21980</name>
</gene>
<evidence type="ECO:0000256" key="4">
    <source>
        <dbReference type="ARBA" id="ARBA00022989"/>
    </source>
</evidence>
<dbReference type="InterPro" id="IPR052770">
    <property type="entry name" value="Cobalt_transport_CbiQ"/>
</dbReference>
<keyword evidence="2" id="KW-1003">Cell membrane</keyword>
<dbReference type="Pfam" id="PF02361">
    <property type="entry name" value="CbiQ"/>
    <property type="match status" value="1"/>
</dbReference>